<evidence type="ECO:0000256" key="3">
    <source>
        <dbReference type="ARBA" id="ARBA00022737"/>
    </source>
</evidence>
<feature type="compositionally biased region" description="Basic residues" evidence="7">
    <location>
        <begin position="300"/>
        <end position="309"/>
    </location>
</feature>
<feature type="compositionally biased region" description="Basic and acidic residues" evidence="7">
    <location>
        <begin position="1"/>
        <end position="24"/>
    </location>
</feature>
<evidence type="ECO:0000256" key="5">
    <source>
        <dbReference type="ARBA" id="ARBA00022833"/>
    </source>
</evidence>
<feature type="compositionally biased region" description="Polar residues" evidence="7">
    <location>
        <begin position="837"/>
        <end position="850"/>
    </location>
</feature>
<feature type="domain" description="C2H2-type" evidence="8">
    <location>
        <begin position="314"/>
        <end position="341"/>
    </location>
</feature>
<organism evidence="9 10">
    <name type="scientific">Danionella cerebrum</name>
    <dbReference type="NCBI Taxonomy" id="2873325"/>
    <lineage>
        <taxon>Eukaryota</taxon>
        <taxon>Metazoa</taxon>
        <taxon>Chordata</taxon>
        <taxon>Craniata</taxon>
        <taxon>Vertebrata</taxon>
        <taxon>Euteleostomi</taxon>
        <taxon>Actinopterygii</taxon>
        <taxon>Neopterygii</taxon>
        <taxon>Teleostei</taxon>
        <taxon>Ostariophysi</taxon>
        <taxon>Cypriniformes</taxon>
        <taxon>Danionidae</taxon>
        <taxon>Danioninae</taxon>
        <taxon>Danionella</taxon>
    </lineage>
</organism>
<keyword evidence="5" id="KW-0862">Zinc</keyword>
<feature type="region of interest" description="Disordered" evidence="7">
    <location>
        <begin position="758"/>
        <end position="859"/>
    </location>
</feature>
<gene>
    <name evidence="9" type="ORF">DNTS_021634</name>
</gene>
<feature type="domain" description="C2H2-type" evidence="8">
    <location>
        <begin position="563"/>
        <end position="590"/>
    </location>
</feature>
<feature type="compositionally biased region" description="Basic and acidic residues" evidence="7">
    <location>
        <begin position="270"/>
        <end position="279"/>
    </location>
</feature>
<dbReference type="Proteomes" id="UP000316079">
    <property type="component" value="Unassembled WGS sequence"/>
</dbReference>
<dbReference type="AlphaFoldDB" id="A0A553QXT3"/>
<dbReference type="InterPro" id="IPR013087">
    <property type="entry name" value="Znf_C2H2_type"/>
</dbReference>
<evidence type="ECO:0000259" key="8">
    <source>
        <dbReference type="PROSITE" id="PS50157"/>
    </source>
</evidence>
<dbReference type="PROSITE" id="PS50157">
    <property type="entry name" value="ZINC_FINGER_C2H2_2"/>
    <property type="match status" value="12"/>
</dbReference>
<comment type="caution">
    <text evidence="9">The sequence shown here is derived from an EMBL/GenBank/DDBJ whole genome shotgun (WGS) entry which is preliminary data.</text>
</comment>
<dbReference type="STRING" id="623744.A0A553QXT3"/>
<keyword evidence="3" id="KW-0677">Repeat</keyword>
<protein>
    <recommendedName>
        <fullName evidence="8">C2H2-type domain-containing protein</fullName>
    </recommendedName>
</protein>
<feature type="domain" description="C2H2-type" evidence="8">
    <location>
        <begin position="648"/>
        <end position="676"/>
    </location>
</feature>
<sequence length="890" mass="99564">MHKGEAEKPETDAGDAKSTDEPVKNLKMGHFFAKGQPLSSQGREEDEPTPSCDDVVAEPLACNVDEKTREEGSGCSEDASSSECKAKSLLLDADSDKPAVREGTSSSQTENEPDLSEALESAPIVDEEIQEGDADTNMADADAIPSSDALNQNTTLKDANVDHNLEKPLDPVKPPPNVDPVEMENAENKHGFPSFTRGRPRKEKRIFTCEYCLRPFIHSSAYIIHLRVHTGEKPFSCQDCGKAFAQLSNLRSHSRVHRAKNRSSAHRSPSKAEVDKPPAESKVSISNKAEADLRPTPPATRRKRAKGKDRGKPQTCPICKKVFCYKSVLKIHLRIHSGEKPYSCKVCGKSFTQACTARIHERVHWSIKPFLCMKCGKGFSQISPLKAHTCEGKTRHHNTVKEMELDGVISFRCHLCQMCCSTREQYELHVQAHTDTQRFSCDRCKQTFSLLSELHEHQEHCAAMMRAKANHCRYSPPPRFPPKSPTTKPTPPSWQSPEKLCPKRIFLESKVKKSSLLTCPRQVMDASVYDSQNIVYSGCRPLASSYFISQLNTSHQRADPRTYFCPQCGRIFGHVGRLRAHMLTHSRRQSFTCVCCNRMFKNWTKFWIHQRLHRQTKGRFFCPKCGQGFRFAGLYKRHLETHPELNTHICPFCPQTFSDAQKLRSHQKERHHSVMPFICEICGKGFESTGILKRHIFVHCTDIPHYNADPLSFVHPYECAACSATFETLDLLFHHQLRHKDVDNRSLAMKDQLLAVAEQQTHSDRNKSNGNGGPEQEKLSASLSNGTASNGPISDASLSTTGPLRKPSQPSSNIRAMPQRSLDSKSGDHQPAERITRNSLTPGVNGSSTPPRVPSPGASAGDFSCMECNACFSNLLELHGHYLEHARGQV</sequence>
<feature type="domain" description="C2H2-type" evidence="8">
    <location>
        <begin position="370"/>
        <end position="402"/>
    </location>
</feature>
<dbReference type="EMBL" id="SRMA01025430">
    <property type="protein sequence ID" value="TRY94765.1"/>
    <property type="molecule type" value="Genomic_DNA"/>
</dbReference>
<feature type="domain" description="C2H2-type" evidence="8">
    <location>
        <begin position="620"/>
        <end position="647"/>
    </location>
</feature>
<name>A0A553QXT3_9TELE</name>
<dbReference type="PANTHER" id="PTHR24379:SF121">
    <property type="entry name" value="C2H2-TYPE DOMAIN-CONTAINING PROTEIN"/>
    <property type="match status" value="1"/>
</dbReference>
<dbReference type="FunFam" id="3.30.160.60:FF:000358">
    <property type="entry name" value="zinc finger protein 24"/>
    <property type="match status" value="1"/>
</dbReference>
<feature type="domain" description="C2H2-type" evidence="8">
    <location>
        <begin position="342"/>
        <end position="369"/>
    </location>
</feature>
<comment type="similarity">
    <text evidence="1">Belongs to the krueppel C2H2-type zinc-finger protein family.</text>
</comment>
<evidence type="ECO:0000256" key="2">
    <source>
        <dbReference type="ARBA" id="ARBA00022723"/>
    </source>
</evidence>
<evidence type="ECO:0000256" key="6">
    <source>
        <dbReference type="PROSITE-ProRule" id="PRU00042"/>
    </source>
</evidence>
<feature type="region of interest" description="Disordered" evidence="7">
    <location>
        <begin position="475"/>
        <end position="497"/>
    </location>
</feature>
<dbReference type="GO" id="GO:0008270">
    <property type="term" value="F:zinc ion binding"/>
    <property type="evidence" value="ECO:0007669"/>
    <property type="project" value="UniProtKB-KW"/>
</dbReference>
<dbReference type="Pfam" id="PF00096">
    <property type="entry name" value="zf-C2H2"/>
    <property type="match status" value="6"/>
</dbReference>
<keyword evidence="10" id="KW-1185">Reference proteome</keyword>
<evidence type="ECO:0000313" key="10">
    <source>
        <dbReference type="Proteomes" id="UP000316079"/>
    </source>
</evidence>
<dbReference type="SUPFAM" id="SSF57667">
    <property type="entry name" value="beta-beta-alpha zinc fingers"/>
    <property type="match status" value="8"/>
</dbReference>
<feature type="domain" description="C2H2-type" evidence="8">
    <location>
        <begin position="591"/>
        <end position="618"/>
    </location>
</feature>
<feature type="compositionally biased region" description="Pro residues" evidence="7">
    <location>
        <begin position="475"/>
        <end position="494"/>
    </location>
</feature>
<feature type="region of interest" description="Disordered" evidence="7">
    <location>
        <begin position="1"/>
        <end position="124"/>
    </location>
</feature>
<evidence type="ECO:0000256" key="4">
    <source>
        <dbReference type="ARBA" id="ARBA00022771"/>
    </source>
</evidence>
<feature type="domain" description="C2H2-type" evidence="8">
    <location>
        <begin position="677"/>
        <end position="704"/>
    </location>
</feature>
<evidence type="ECO:0000256" key="7">
    <source>
        <dbReference type="SAM" id="MobiDB-lite"/>
    </source>
</evidence>
<feature type="domain" description="C2H2-type" evidence="8">
    <location>
        <begin position="207"/>
        <end position="234"/>
    </location>
</feature>
<feature type="domain" description="C2H2-type" evidence="8">
    <location>
        <begin position="439"/>
        <end position="476"/>
    </location>
</feature>
<reference evidence="9 10" key="1">
    <citation type="journal article" date="2019" name="Sci. Data">
        <title>Hybrid genome assembly and annotation of Danionella translucida.</title>
        <authorList>
            <person name="Kadobianskyi M."/>
            <person name="Schulze L."/>
            <person name="Schuelke M."/>
            <person name="Judkewitz B."/>
        </authorList>
    </citation>
    <scope>NUCLEOTIDE SEQUENCE [LARGE SCALE GENOMIC DNA]</scope>
    <source>
        <strain evidence="9 10">Bolton</strain>
    </source>
</reference>
<dbReference type="OrthoDB" id="8649463at2759"/>
<feature type="compositionally biased region" description="Basic residues" evidence="7">
    <location>
        <begin position="252"/>
        <end position="269"/>
    </location>
</feature>
<keyword evidence="4 6" id="KW-0863">Zinc-finger</keyword>
<proteinExistence type="inferred from homology"/>
<dbReference type="PANTHER" id="PTHR24379">
    <property type="entry name" value="KRAB AND ZINC FINGER DOMAIN-CONTAINING"/>
    <property type="match status" value="1"/>
</dbReference>
<accession>A0A553QXT3</accession>
<feature type="compositionally biased region" description="Polar residues" evidence="7">
    <location>
        <begin position="779"/>
        <end position="814"/>
    </location>
</feature>
<dbReference type="PROSITE" id="PS00028">
    <property type="entry name" value="ZINC_FINGER_C2H2_1"/>
    <property type="match status" value="11"/>
</dbReference>
<keyword evidence="2" id="KW-0479">Metal-binding</keyword>
<feature type="domain" description="C2H2-type" evidence="8">
    <location>
        <begin position="235"/>
        <end position="262"/>
    </location>
</feature>
<feature type="region of interest" description="Disordered" evidence="7">
    <location>
        <begin position="251"/>
        <end position="313"/>
    </location>
</feature>
<dbReference type="FunFam" id="3.30.160.60:FF:001442">
    <property type="entry name" value="zinc finger protein 696"/>
    <property type="match status" value="1"/>
</dbReference>
<evidence type="ECO:0000256" key="1">
    <source>
        <dbReference type="ARBA" id="ARBA00006991"/>
    </source>
</evidence>
<dbReference type="InterPro" id="IPR036236">
    <property type="entry name" value="Znf_C2H2_sf"/>
</dbReference>
<evidence type="ECO:0000313" key="9">
    <source>
        <dbReference type="EMBL" id="TRY94765.1"/>
    </source>
</evidence>
<feature type="domain" description="C2H2-type" evidence="8">
    <location>
        <begin position="717"/>
        <end position="744"/>
    </location>
</feature>
<dbReference type="Gene3D" id="3.30.160.60">
    <property type="entry name" value="Classic Zinc Finger"/>
    <property type="match status" value="8"/>
</dbReference>
<feature type="compositionally biased region" description="Basic and acidic residues" evidence="7">
    <location>
        <begin position="822"/>
        <end position="836"/>
    </location>
</feature>
<dbReference type="SMART" id="SM00355">
    <property type="entry name" value="ZnF_C2H2"/>
    <property type="match status" value="14"/>
</dbReference>